<keyword evidence="3" id="KW-0732">Signal</keyword>
<proteinExistence type="predicted"/>
<dbReference type="AlphaFoldDB" id="J0WS14"/>
<gene>
    <name evidence="4" type="ORF">HMPREF1318_2492</name>
</gene>
<dbReference type="EMBL" id="AKFT01000180">
    <property type="protein sequence ID" value="EJF39176.1"/>
    <property type="molecule type" value="Genomic_DNA"/>
</dbReference>
<name>J0WS14_9ACTO</name>
<feature type="signal peptide" evidence="3">
    <location>
        <begin position="1"/>
        <end position="26"/>
    </location>
</feature>
<evidence type="ECO:0000313" key="5">
    <source>
        <dbReference type="Proteomes" id="UP000002941"/>
    </source>
</evidence>
<dbReference type="PATRIC" id="fig|1125718.3.peg.2315"/>
<protein>
    <submittedName>
        <fullName evidence="4">Uncharacterized protein</fullName>
    </submittedName>
</protein>
<keyword evidence="2" id="KW-1133">Transmembrane helix</keyword>
<accession>J0WS14</accession>
<feature type="chain" id="PRO_5003741374" evidence="3">
    <location>
        <begin position="27"/>
        <end position="323"/>
    </location>
</feature>
<reference evidence="4 5" key="1">
    <citation type="submission" date="2012-05" db="EMBL/GenBank/DDBJ databases">
        <authorList>
            <person name="Harkins D.M."/>
            <person name="Madupu R."/>
            <person name="Durkin A.S."/>
            <person name="Torralba M."/>
            <person name="Methe B."/>
            <person name="Sutton G.G."/>
            <person name="Nelson K.E."/>
        </authorList>
    </citation>
    <scope>NUCLEOTIDE SEQUENCE [LARGE SCALE GENOMIC DNA]</scope>
    <source>
        <strain evidence="4 5">F0489</strain>
    </source>
</reference>
<feature type="region of interest" description="Disordered" evidence="1">
    <location>
        <begin position="153"/>
        <end position="209"/>
    </location>
</feature>
<comment type="caution">
    <text evidence="4">The sequence shown here is derived from an EMBL/GenBank/DDBJ whole genome shotgun (WGS) entry which is preliminary data.</text>
</comment>
<evidence type="ECO:0000313" key="4">
    <source>
        <dbReference type="EMBL" id="EJF39176.1"/>
    </source>
</evidence>
<evidence type="ECO:0000256" key="2">
    <source>
        <dbReference type="SAM" id="Phobius"/>
    </source>
</evidence>
<keyword evidence="2" id="KW-0812">Transmembrane</keyword>
<evidence type="ECO:0000256" key="3">
    <source>
        <dbReference type="SAM" id="SignalP"/>
    </source>
</evidence>
<dbReference type="eggNOG" id="ENOG5031G7C">
    <property type="taxonomic scope" value="Bacteria"/>
</dbReference>
<keyword evidence="5" id="KW-1185">Reference proteome</keyword>
<feature type="compositionally biased region" description="Polar residues" evidence="1">
    <location>
        <begin position="173"/>
        <end position="185"/>
    </location>
</feature>
<dbReference type="OrthoDB" id="3253516at2"/>
<sequence>MLMRVLPGLSALLLAVVLLPVPRALAQTSAPDPGSTAVASQVQGQLQEQVEEWAAGAGQDVARQATSEDASVSSPVNVETWSEGVLEAADLDDPTDPTTTWVAVISTAEGPVGVLVIDADGSEPSGAVQQDAELAAALAALPERAIVLRQPAPPSAAMGSATPSAASPQSSSEGTADTDMTSPASPATAAGRGDAGDADAENYADAGDSADPAASDAWYALVDEVVTALDEQAMAGMSGPVGLPAYAQVLYDRTHHVSDTDKAEPQETSRTLDMAIVYTGLGVLVIGMIIVTTTFVHERRVMAPLREGPESQKAKEPDQTRTP</sequence>
<evidence type="ECO:0000256" key="1">
    <source>
        <dbReference type="SAM" id="MobiDB-lite"/>
    </source>
</evidence>
<feature type="compositionally biased region" description="Low complexity" evidence="1">
    <location>
        <begin position="160"/>
        <end position="172"/>
    </location>
</feature>
<organism evidence="4 5">
    <name type="scientific">Actinomyces massiliensis F0489</name>
    <dbReference type="NCBI Taxonomy" id="1125718"/>
    <lineage>
        <taxon>Bacteria</taxon>
        <taxon>Bacillati</taxon>
        <taxon>Actinomycetota</taxon>
        <taxon>Actinomycetes</taxon>
        <taxon>Actinomycetales</taxon>
        <taxon>Actinomycetaceae</taxon>
        <taxon>Actinomyces</taxon>
    </lineage>
</organism>
<keyword evidence="2" id="KW-0472">Membrane</keyword>
<dbReference type="Proteomes" id="UP000002941">
    <property type="component" value="Unassembled WGS sequence"/>
</dbReference>
<feature type="transmembrane region" description="Helical" evidence="2">
    <location>
        <begin position="275"/>
        <end position="296"/>
    </location>
</feature>